<feature type="compositionally biased region" description="Pro residues" evidence="16">
    <location>
        <begin position="56"/>
        <end position="65"/>
    </location>
</feature>
<dbReference type="EMBL" id="CAJMWQ010000943">
    <property type="protein sequence ID" value="CAE6400432.1"/>
    <property type="molecule type" value="Genomic_DNA"/>
</dbReference>
<dbReference type="SUPFAM" id="SSF47113">
    <property type="entry name" value="Histone-fold"/>
    <property type="match status" value="1"/>
</dbReference>
<evidence type="ECO:0000256" key="1">
    <source>
        <dbReference type="ARBA" id="ARBA00000064"/>
    </source>
</evidence>
<evidence type="ECO:0000256" key="5">
    <source>
        <dbReference type="ARBA" id="ARBA00012973"/>
    </source>
</evidence>
<evidence type="ECO:0000256" key="6">
    <source>
        <dbReference type="ARBA" id="ARBA00022430"/>
    </source>
</evidence>
<evidence type="ECO:0000256" key="7">
    <source>
        <dbReference type="ARBA" id="ARBA00022605"/>
    </source>
</evidence>
<dbReference type="NCBIfam" id="TIGR00970">
    <property type="entry name" value="leuA_yeast"/>
    <property type="match status" value="1"/>
</dbReference>
<accession>A0A8H2WQS9</accession>
<dbReference type="PROSITE" id="PS00815">
    <property type="entry name" value="AIPM_HOMOCIT_SYNTH_1"/>
    <property type="match status" value="1"/>
</dbReference>
<dbReference type="PANTHER" id="PTHR46911:SF1">
    <property type="entry name" value="2-ISOPROPYLMALATE SYNTHASE"/>
    <property type="match status" value="1"/>
</dbReference>
<feature type="domain" description="Pyruvate carboxyltransferase" evidence="17">
    <location>
        <begin position="228"/>
        <end position="503"/>
    </location>
</feature>
<dbReference type="NCBIfam" id="NF002991">
    <property type="entry name" value="PRK03739.1"/>
    <property type="match status" value="1"/>
</dbReference>
<evidence type="ECO:0000256" key="9">
    <source>
        <dbReference type="ARBA" id="ARBA00022723"/>
    </source>
</evidence>
<dbReference type="InterPro" id="IPR036230">
    <property type="entry name" value="LeuA_allosteric_dom_sf"/>
</dbReference>
<dbReference type="InterPro" id="IPR009072">
    <property type="entry name" value="Histone-fold"/>
</dbReference>
<dbReference type="InterPro" id="IPR039371">
    <property type="entry name" value="LeuA_N_DRE-TIM"/>
</dbReference>
<keyword evidence="12" id="KW-0804">Transcription</keyword>
<proteinExistence type="inferred from homology"/>
<dbReference type="InterPro" id="IPR013709">
    <property type="entry name" value="2-isopropylmalate_synth_dimer"/>
</dbReference>
<feature type="region of interest" description="Disordered" evidence="16">
    <location>
        <begin position="33"/>
        <end position="68"/>
    </location>
</feature>
<dbReference type="SMART" id="SM00917">
    <property type="entry name" value="LeuA_dimer"/>
    <property type="match status" value="2"/>
</dbReference>
<dbReference type="GO" id="GO:0003852">
    <property type="term" value="F:2-isopropylmalate synthase activity"/>
    <property type="evidence" value="ECO:0007669"/>
    <property type="project" value="UniProtKB-EC"/>
</dbReference>
<dbReference type="InterPro" id="IPR005668">
    <property type="entry name" value="IPM_Synthase"/>
</dbReference>
<comment type="similarity">
    <text evidence="15">Belongs to the NFYC/HAP5 subunit family.</text>
</comment>
<comment type="caution">
    <text evidence="18">The sequence shown here is derived from an EMBL/GenBank/DDBJ whole genome shotgun (WGS) entry which is preliminary data.</text>
</comment>
<dbReference type="SUPFAM" id="SSF51569">
    <property type="entry name" value="Aldolase"/>
    <property type="match status" value="1"/>
</dbReference>
<comment type="catalytic activity">
    <reaction evidence="1">
        <text>3-methyl-2-oxobutanoate + acetyl-CoA + H2O = (2S)-2-isopropylmalate + CoA + H(+)</text>
        <dbReference type="Rhea" id="RHEA:21524"/>
        <dbReference type="ChEBI" id="CHEBI:1178"/>
        <dbReference type="ChEBI" id="CHEBI:11851"/>
        <dbReference type="ChEBI" id="CHEBI:15377"/>
        <dbReference type="ChEBI" id="CHEBI:15378"/>
        <dbReference type="ChEBI" id="CHEBI:57287"/>
        <dbReference type="ChEBI" id="CHEBI:57288"/>
        <dbReference type="EC" id="2.3.3.13"/>
    </reaction>
</comment>
<keyword evidence="11" id="KW-0238">DNA-binding</keyword>
<dbReference type="CDD" id="cd22908">
    <property type="entry name" value="HFD_NFYC-like"/>
    <property type="match status" value="1"/>
</dbReference>
<dbReference type="Proteomes" id="UP000663826">
    <property type="component" value="Unassembled WGS sequence"/>
</dbReference>
<keyword evidence="14" id="KW-0100">Branched-chain amino acid biosynthesis</keyword>
<evidence type="ECO:0000256" key="15">
    <source>
        <dbReference type="ARBA" id="ARBA00038129"/>
    </source>
</evidence>
<protein>
    <recommendedName>
        <fullName evidence="5">2-isopropylmalate synthase</fullName>
        <ecNumber evidence="5">2.3.3.13</ecNumber>
    </recommendedName>
</protein>
<evidence type="ECO:0000259" key="17">
    <source>
        <dbReference type="PROSITE" id="PS50991"/>
    </source>
</evidence>
<organism evidence="18 19">
    <name type="scientific">Rhizoctonia solani</name>
    <dbReference type="NCBI Taxonomy" id="456999"/>
    <lineage>
        <taxon>Eukaryota</taxon>
        <taxon>Fungi</taxon>
        <taxon>Dikarya</taxon>
        <taxon>Basidiomycota</taxon>
        <taxon>Agaricomycotina</taxon>
        <taxon>Agaricomycetes</taxon>
        <taxon>Cantharellales</taxon>
        <taxon>Ceratobasidiaceae</taxon>
        <taxon>Rhizoctonia</taxon>
    </lineage>
</organism>
<reference evidence="18" key="1">
    <citation type="submission" date="2021-01" db="EMBL/GenBank/DDBJ databases">
        <authorList>
            <person name="Kaushik A."/>
        </authorList>
    </citation>
    <scope>NUCLEOTIDE SEQUENCE</scope>
    <source>
        <strain evidence="18">AG1-1B</strain>
    </source>
</reference>
<dbReference type="GO" id="GO:0005634">
    <property type="term" value="C:nucleus"/>
    <property type="evidence" value="ECO:0007669"/>
    <property type="project" value="UniProtKB-SubCell"/>
</dbReference>
<dbReference type="GO" id="GO:0046982">
    <property type="term" value="F:protein heterodimerization activity"/>
    <property type="evidence" value="ECO:0007669"/>
    <property type="project" value="InterPro"/>
</dbReference>
<sequence>MSTPHARNIVRRLLANGNTLRVQELYARGLSEYPSTPFPPPPPPKQFIGPGGRLRPAPPQPPNPTHPFHSLSYLKDKVLPDLISAGEIEKFHSVVAAAPGLASSKKRVTKSKNALDSGGIDIWRWRLTGPQASDPEPKLEEEPIPDSHDWYAENKLFGAPRRNTKKQDTRADPYGARPWDHLNARRRDARPEKLRMEQDKNPAVKYRPYTPLDLHDRTWPSKTITKPPIWMSTDLRDGNQALANPMSIAQKTRFFQQIVKCGLKEIEIAYPAASDTDFQFTRNLIEGGLIPDDVLTPARADLITRTFEALAGAKKAVLHMYNACCPCFRDVVFRNSQDETIELAVTHTKLVRKLVDEYSAKYGTQFKYEYSPETFSQTEPDFAVRVCEEVKKAWGKAGLGEERIIFNLPATVEIATPNHYADQIELFGRNISEREKVIISLHPHNDRGTAVAAAELAMMAGADRVEGTLLGNGERTGNVDIVTLALNQYSQGVSPGLDFSDLQAVIDVVTACTELPVHPRHPYAGELVFTAFSGSHQDAIKKGFEAQAKRHAADIKTGNMLYWEIPYLPIDPADLGCTYEAVIRVNSQSGKGGISYLVKQALALDLPRRMQLSFYQVIQVLSEETGKEITMEDIVSSFKKVYRFGGGVHEGRLILKSFTLSEVPPSRPTSPNQENGVHDTGRRFEGKLLVDGAVRMIRGEGNGPLSALLDALHGHLDLHLSVREYSEHSIGEGTSVKAASYVELVKPDADPSDKTIGGYWGVGVDANIAGSALRAVISAANNALGDDPVTPAKAHIVESEADISTAVYDSLSLELPKHLQSAFLKVTKLNTTSTNGAISLDGLISLFRKTYEYDQASQGPFTLREYAILKKDAHTRRFEGIVSIAGKNEEVIGEGNGPLSAFLAGLHTHLGKNARSPEAPGAELHGQIEIREFAQHSIGTGSSVKAASYVLLGMDAASNRRTAWGIGVDEDISIATAEREEPDFKHPPLPLARIKKVMKNDPEVKMISADAPILFSKACEIFISEVTARAYLVAEQHKRRTLAKADVARALSKSDQFDFLIDIVPREEGAKRSARGGLNRNEPKPGPSGSGTGTVTDGALTTDTNVMLPENVQAAESLLEGEQTNAGLMAQSIPGYPVSGPVNFAYASGSAHHQ</sequence>
<evidence type="ECO:0000256" key="14">
    <source>
        <dbReference type="ARBA" id="ARBA00023304"/>
    </source>
</evidence>
<dbReference type="FunFam" id="1.10.20.10:FF:000062">
    <property type="entry name" value="Nuclear transcription factor Y subunit C"/>
    <property type="match status" value="1"/>
</dbReference>
<keyword evidence="9" id="KW-0479">Metal-binding</keyword>
<gene>
    <name evidence="18" type="ORF">RDB_LOCUS30825</name>
</gene>
<evidence type="ECO:0000256" key="12">
    <source>
        <dbReference type="ARBA" id="ARBA00023163"/>
    </source>
</evidence>
<evidence type="ECO:0000256" key="4">
    <source>
        <dbReference type="ARBA" id="ARBA00009767"/>
    </source>
</evidence>
<dbReference type="Gene3D" id="1.10.20.10">
    <property type="entry name" value="Histone, subunit A"/>
    <property type="match status" value="1"/>
</dbReference>
<evidence type="ECO:0000256" key="16">
    <source>
        <dbReference type="SAM" id="MobiDB-lite"/>
    </source>
</evidence>
<dbReference type="Gene3D" id="3.30.160.270">
    <property type="match status" value="2"/>
</dbReference>
<evidence type="ECO:0000256" key="13">
    <source>
        <dbReference type="ARBA" id="ARBA00023242"/>
    </source>
</evidence>
<keyword evidence="13" id="KW-0539">Nucleus</keyword>
<dbReference type="GO" id="GO:0005739">
    <property type="term" value="C:mitochondrion"/>
    <property type="evidence" value="ECO:0007669"/>
    <property type="project" value="TreeGrafter"/>
</dbReference>
<dbReference type="Pfam" id="PF08502">
    <property type="entry name" value="LeuA_dimer"/>
    <property type="match status" value="2"/>
</dbReference>
<dbReference type="InterPro" id="IPR013785">
    <property type="entry name" value="Aldolase_TIM"/>
</dbReference>
<dbReference type="Pfam" id="PF00808">
    <property type="entry name" value="CBFD_NFYB_HMF"/>
    <property type="match status" value="1"/>
</dbReference>
<dbReference type="GO" id="GO:0009098">
    <property type="term" value="P:L-leucine biosynthetic process"/>
    <property type="evidence" value="ECO:0007669"/>
    <property type="project" value="UniProtKB-KW"/>
</dbReference>
<dbReference type="AlphaFoldDB" id="A0A8H2WQS9"/>
<evidence type="ECO:0000256" key="8">
    <source>
        <dbReference type="ARBA" id="ARBA00022679"/>
    </source>
</evidence>
<comment type="subcellular location">
    <subcellularLocation>
        <location evidence="2">Nucleus</location>
    </subcellularLocation>
</comment>
<dbReference type="InterPro" id="IPR003958">
    <property type="entry name" value="CBFA_NFYB_domain"/>
</dbReference>
<dbReference type="PROSITE" id="PS00816">
    <property type="entry name" value="AIPM_HOMOCIT_SYNTH_2"/>
    <property type="match status" value="1"/>
</dbReference>
<evidence type="ECO:0000256" key="3">
    <source>
        <dbReference type="ARBA" id="ARBA00004689"/>
    </source>
</evidence>
<dbReference type="InterPro" id="IPR002034">
    <property type="entry name" value="AIPM/Hcit_synth_CS"/>
</dbReference>
<evidence type="ECO:0000313" key="19">
    <source>
        <dbReference type="Proteomes" id="UP000663826"/>
    </source>
</evidence>
<feature type="region of interest" description="Disordered" evidence="16">
    <location>
        <begin position="1070"/>
        <end position="1100"/>
    </location>
</feature>
<dbReference type="PROSITE" id="PS50991">
    <property type="entry name" value="PYR_CT"/>
    <property type="match status" value="1"/>
</dbReference>
<feature type="compositionally biased region" description="Pro residues" evidence="16">
    <location>
        <begin position="36"/>
        <end position="45"/>
    </location>
</feature>
<dbReference type="InterPro" id="IPR000891">
    <property type="entry name" value="PYR_CT"/>
</dbReference>
<keyword evidence="8" id="KW-0808">Transferase</keyword>
<evidence type="ECO:0000256" key="10">
    <source>
        <dbReference type="ARBA" id="ARBA00023015"/>
    </source>
</evidence>
<dbReference type="Pfam" id="PF22615">
    <property type="entry name" value="IPMS_D2"/>
    <property type="match status" value="1"/>
</dbReference>
<evidence type="ECO:0000256" key="2">
    <source>
        <dbReference type="ARBA" id="ARBA00004123"/>
    </source>
</evidence>
<dbReference type="Pfam" id="PF00682">
    <property type="entry name" value="HMGL-like"/>
    <property type="match status" value="1"/>
</dbReference>
<evidence type="ECO:0000313" key="18">
    <source>
        <dbReference type="EMBL" id="CAE6400432.1"/>
    </source>
</evidence>
<dbReference type="GO" id="GO:0003677">
    <property type="term" value="F:DNA binding"/>
    <property type="evidence" value="ECO:0007669"/>
    <property type="project" value="UniProtKB-KW"/>
</dbReference>
<dbReference type="CDD" id="cd07942">
    <property type="entry name" value="DRE_TIM_LeuA"/>
    <property type="match status" value="1"/>
</dbReference>
<dbReference type="InterPro" id="IPR054692">
    <property type="entry name" value="LeuA-like_post-cat"/>
</dbReference>
<keyword evidence="10" id="KW-0805">Transcription regulation</keyword>
<dbReference type="Gene3D" id="3.20.20.70">
    <property type="entry name" value="Aldolase class I"/>
    <property type="match status" value="1"/>
</dbReference>
<keyword evidence="6" id="KW-0432">Leucine biosynthesis</keyword>
<evidence type="ECO:0000256" key="11">
    <source>
        <dbReference type="ARBA" id="ARBA00023125"/>
    </source>
</evidence>
<dbReference type="PANTHER" id="PTHR46911">
    <property type="match status" value="1"/>
</dbReference>
<dbReference type="EC" id="2.3.3.13" evidence="5"/>
<comment type="pathway">
    <text evidence="3">Amino-acid biosynthesis; L-leucine biosynthesis; L-leucine from 3-methyl-2-oxobutanoate: step 1/4.</text>
</comment>
<dbReference type="SUPFAM" id="SSF110921">
    <property type="entry name" value="2-isopropylmalate synthase LeuA, allosteric (dimerisation) domain"/>
    <property type="match status" value="2"/>
</dbReference>
<dbReference type="SUPFAM" id="SSF89000">
    <property type="entry name" value="post-HMGL domain-like"/>
    <property type="match status" value="1"/>
</dbReference>
<comment type="similarity">
    <text evidence="4">Belongs to the alpha-IPM synthase/homocitrate synthase family. LeuA type 2 subfamily.</text>
</comment>
<name>A0A8H2WQS9_9AGAM</name>
<keyword evidence="7" id="KW-0028">Amino-acid biosynthesis</keyword>
<dbReference type="GO" id="GO:0046872">
    <property type="term" value="F:metal ion binding"/>
    <property type="evidence" value="ECO:0007669"/>
    <property type="project" value="UniProtKB-KW"/>
</dbReference>